<evidence type="ECO:0000313" key="1">
    <source>
        <dbReference type="EMBL" id="ARU58678.1"/>
    </source>
</evidence>
<dbReference type="InterPro" id="IPR001969">
    <property type="entry name" value="Aspartic_peptidase_AS"/>
</dbReference>
<organism evidence="1 2">
    <name type="scientific">Oleiphilus messinensis</name>
    <dbReference type="NCBI Taxonomy" id="141451"/>
    <lineage>
        <taxon>Bacteria</taxon>
        <taxon>Pseudomonadati</taxon>
        <taxon>Pseudomonadota</taxon>
        <taxon>Gammaproteobacteria</taxon>
        <taxon>Oceanospirillales</taxon>
        <taxon>Oleiphilaceae</taxon>
        <taxon>Oleiphilus</taxon>
    </lineage>
</organism>
<reference evidence="1 2" key="1">
    <citation type="submission" date="2017-05" db="EMBL/GenBank/DDBJ databases">
        <title>Genomic insights into alkan degradation activity of Oleiphilus messinensis.</title>
        <authorList>
            <person name="Kozyavkin S.A."/>
            <person name="Slesarev A.I."/>
            <person name="Golyshin P.N."/>
            <person name="Korzhenkov A."/>
            <person name="Golyshina O.N."/>
            <person name="Toshchakov S.V."/>
        </authorList>
    </citation>
    <scope>NUCLEOTIDE SEQUENCE [LARGE SCALE GENOMIC DNA]</scope>
    <source>
        <strain evidence="1 2">ME102</strain>
    </source>
</reference>
<dbReference type="CDD" id="cd05483">
    <property type="entry name" value="retropepsin_like_bacteria"/>
    <property type="match status" value="1"/>
</dbReference>
<evidence type="ECO:0000313" key="2">
    <source>
        <dbReference type="Proteomes" id="UP000196027"/>
    </source>
</evidence>
<sequence length="180" mass="19305">MISVNGQPGQLMRVGDTGPNGIKLLSATSRIATVEVAGESMEIGLSQTVSTRFAQPQTRYANIARVNAHYPAMGSINGLPVRFLVDTGATIIAMNRQHAKRLGIQFRLEGTPGKVATASGVATYYSVTLDRVKVGEIELTGVEAGVLDGDSPDMILLGMSFLKRLEMVEKDGVLQLIQRF</sequence>
<dbReference type="AlphaFoldDB" id="A0A1Y0IDT1"/>
<dbReference type="InterPro" id="IPR034122">
    <property type="entry name" value="Retropepsin-like_bacterial"/>
</dbReference>
<dbReference type="PROSITE" id="PS00141">
    <property type="entry name" value="ASP_PROTEASE"/>
    <property type="match status" value="1"/>
</dbReference>
<dbReference type="InterPro" id="IPR021109">
    <property type="entry name" value="Peptidase_aspartic_dom_sf"/>
</dbReference>
<dbReference type="Pfam" id="PF13975">
    <property type="entry name" value="gag-asp_proteas"/>
    <property type="match status" value="1"/>
</dbReference>
<dbReference type="SUPFAM" id="SSF50630">
    <property type="entry name" value="Acid proteases"/>
    <property type="match status" value="1"/>
</dbReference>
<keyword evidence="1" id="KW-0645">Protease</keyword>
<dbReference type="InterPro" id="IPR011969">
    <property type="entry name" value="Clan_AA_Asp_peptidase_C"/>
</dbReference>
<keyword evidence="2" id="KW-1185">Reference proteome</keyword>
<name>A0A1Y0IDT1_9GAMM</name>
<gene>
    <name evidence="1" type="ORF">OLMES_4683</name>
</gene>
<accession>A0A1Y0IDT1</accession>
<dbReference type="GO" id="GO:0006508">
    <property type="term" value="P:proteolysis"/>
    <property type="evidence" value="ECO:0007669"/>
    <property type="project" value="UniProtKB-KW"/>
</dbReference>
<dbReference type="Proteomes" id="UP000196027">
    <property type="component" value="Chromosome"/>
</dbReference>
<proteinExistence type="predicted"/>
<keyword evidence="1" id="KW-0378">Hydrolase</keyword>
<protein>
    <submittedName>
        <fullName evidence="1">Aspartyl protease-like protein</fullName>
    </submittedName>
</protein>
<dbReference type="NCBIfam" id="TIGR02281">
    <property type="entry name" value="clan_AA_DTGA"/>
    <property type="match status" value="1"/>
</dbReference>
<dbReference type="KEGG" id="ome:OLMES_4683"/>
<dbReference type="GO" id="GO:0004190">
    <property type="term" value="F:aspartic-type endopeptidase activity"/>
    <property type="evidence" value="ECO:0007669"/>
    <property type="project" value="InterPro"/>
</dbReference>
<dbReference type="Gene3D" id="2.40.70.10">
    <property type="entry name" value="Acid Proteases"/>
    <property type="match status" value="1"/>
</dbReference>
<dbReference type="EMBL" id="CP021425">
    <property type="protein sequence ID" value="ARU58678.1"/>
    <property type="molecule type" value="Genomic_DNA"/>
</dbReference>